<dbReference type="PANTHER" id="PTHR23026:SF90">
    <property type="entry name" value="IODOTYROSINE DEIODINASE 1"/>
    <property type="match status" value="1"/>
</dbReference>
<evidence type="ECO:0000256" key="1">
    <source>
        <dbReference type="ARBA" id="ARBA00022630"/>
    </source>
</evidence>
<keyword evidence="1" id="KW-0285">Flavoprotein</keyword>
<dbReference type="Pfam" id="PF00881">
    <property type="entry name" value="Nitroreductase"/>
    <property type="match status" value="1"/>
</dbReference>
<evidence type="ECO:0000259" key="4">
    <source>
        <dbReference type="Pfam" id="PF00881"/>
    </source>
</evidence>
<name>A0A3B1CQT0_9ZZZZ</name>
<dbReference type="InterPro" id="IPR000415">
    <property type="entry name" value="Nitroreductase-like"/>
</dbReference>
<reference evidence="5" key="1">
    <citation type="submission" date="2018-06" db="EMBL/GenBank/DDBJ databases">
        <authorList>
            <person name="Zhirakovskaya E."/>
        </authorList>
    </citation>
    <scope>NUCLEOTIDE SEQUENCE</scope>
</reference>
<dbReference type="Gene3D" id="3.40.109.10">
    <property type="entry name" value="NADH Oxidase"/>
    <property type="match status" value="1"/>
</dbReference>
<evidence type="ECO:0000256" key="3">
    <source>
        <dbReference type="ARBA" id="ARBA00023002"/>
    </source>
</evidence>
<organism evidence="5">
    <name type="scientific">hydrothermal vent metagenome</name>
    <dbReference type="NCBI Taxonomy" id="652676"/>
    <lineage>
        <taxon>unclassified sequences</taxon>
        <taxon>metagenomes</taxon>
        <taxon>ecological metagenomes</taxon>
    </lineage>
</organism>
<dbReference type="InterPro" id="IPR050627">
    <property type="entry name" value="Nitroreductase/BluB"/>
</dbReference>
<dbReference type="InterPro" id="IPR029479">
    <property type="entry name" value="Nitroreductase"/>
</dbReference>
<proteinExistence type="predicted"/>
<dbReference type="SUPFAM" id="SSF55469">
    <property type="entry name" value="FMN-dependent nitroreductase-like"/>
    <property type="match status" value="1"/>
</dbReference>
<dbReference type="PANTHER" id="PTHR23026">
    <property type="entry name" value="NADPH NITROREDUCTASE"/>
    <property type="match status" value="1"/>
</dbReference>
<dbReference type="CDD" id="cd02144">
    <property type="entry name" value="iodotyrosine_dehalogenase"/>
    <property type="match status" value="1"/>
</dbReference>
<dbReference type="AlphaFoldDB" id="A0A3B1CQT0"/>
<keyword evidence="2" id="KW-0288">FMN</keyword>
<keyword evidence="3" id="KW-0560">Oxidoreductase</keyword>
<gene>
    <name evidence="5" type="ORF">MNBD_IGNAVI01-1374</name>
</gene>
<dbReference type="GO" id="GO:0016491">
    <property type="term" value="F:oxidoreductase activity"/>
    <property type="evidence" value="ECO:0007669"/>
    <property type="project" value="UniProtKB-KW"/>
</dbReference>
<dbReference type="EMBL" id="UOGD01000335">
    <property type="protein sequence ID" value="VAX26358.1"/>
    <property type="molecule type" value="Genomic_DNA"/>
</dbReference>
<evidence type="ECO:0000313" key="5">
    <source>
        <dbReference type="EMBL" id="VAX26358.1"/>
    </source>
</evidence>
<feature type="domain" description="Nitroreductase" evidence="4">
    <location>
        <begin position="31"/>
        <end position="198"/>
    </location>
</feature>
<protein>
    <submittedName>
        <fullName evidence="5">Nitroreductase family protein</fullName>
    </submittedName>
</protein>
<accession>A0A3B1CQT0</accession>
<evidence type="ECO:0000256" key="2">
    <source>
        <dbReference type="ARBA" id="ARBA00022643"/>
    </source>
</evidence>
<sequence>MKQKFIPLKNFHLYSDKEMIERSKSFFNFVNSRRSIRTFSSQPIPLEVIENAVKAAGTSPSGANMQPWFFAIVKDPEIKKTIRIEAEKEEKEFYTKRAPEEWLKTLEKFDTNDKKPFLEKAPYLIVVFERKFDKNAEGKTIKHYYTKESVGIATGMLITALHNSGVATLTHTPSPMSFLNHILDRPANEKSFMIIVAGIPEKTTTVPNITRKKLEEIASIY</sequence>